<evidence type="ECO:0000256" key="2">
    <source>
        <dbReference type="ARBA" id="ARBA00008558"/>
    </source>
</evidence>
<comment type="function">
    <text evidence="4">Catalyzes the reversible epimerization of cellobiose to 4-O-beta-D-glucopyranosyl-D-mannose (Glc-Man).</text>
</comment>
<name>A0A9X3F886_9BACT</name>
<dbReference type="HAMAP" id="MF_00929">
    <property type="entry name" value="Cellobiose_2_epim"/>
    <property type="match status" value="1"/>
</dbReference>
<evidence type="ECO:0000313" key="6">
    <source>
        <dbReference type="Proteomes" id="UP001145087"/>
    </source>
</evidence>
<gene>
    <name evidence="5" type="ORF">OU798_18650</name>
</gene>
<organism evidence="5 6">
    <name type="scientific">Draconibacterium aestuarii</name>
    <dbReference type="NCBI Taxonomy" id="2998507"/>
    <lineage>
        <taxon>Bacteria</taxon>
        <taxon>Pseudomonadati</taxon>
        <taxon>Bacteroidota</taxon>
        <taxon>Bacteroidia</taxon>
        <taxon>Marinilabiliales</taxon>
        <taxon>Prolixibacteraceae</taxon>
        <taxon>Draconibacterium</taxon>
    </lineage>
</organism>
<reference evidence="5" key="1">
    <citation type="submission" date="2022-11" db="EMBL/GenBank/DDBJ databases">
        <title>Marilongibacter aestuarii gen. nov., sp. nov., isolated from tidal flat sediment.</title>
        <authorList>
            <person name="Jiayan W."/>
        </authorList>
    </citation>
    <scope>NUCLEOTIDE SEQUENCE</scope>
    <source>
        <strain evidence="5">Z1-6</strain>
    </source>
</reference>
<dbReference type="Proteomes" id="UP001145087">
    <property type="component" value="Unassembled WGS sequence"/>
</dbReference>
<comment type="similarity">
    <text evidence="2">Belongs to the N-acylglucosamine 2-epimerase family.</text>
</comment>
<keyword evidence="6" id="KW-1185">Reference proteome</keyword>
<evidence type="ECO:0000256" key="4">
    <source>
        <dbReference type="HAMAP-Rule" id="MF_00929"/>
    </source>
</evidence>
<dbReference type="GO" id="GO:0005975">
    <property type="term" value="P:carbohydrate metabolic process"/>
    <property type="evidence" value="ECO:0007669"/>
    <property type="project" value="InterPro"/>
</dbReference>
<dbReference type="InterPro" id="IPR008928">
    <property type="entry name" value="6-hairpin_glycosidase_sf"/>
</dbReference>
<dbReference type="EC" id="5.1.3.11" evidence="4"/>
<dbReference type="EMBL" id="JAPOHD010000055">
    <property type="protein sequence ID" value="MCY1722376.1"/>
    <property type="molecule type" value="Genomic_DNA"/>
</dbReference>
<dbReference type="PANTHER" id="PTHR15108">
    <property type="entry name" value="N-ACYLGLUCOSAMINE-2-EPIMERASE"/>
    <property type="match status" value="1"/>
</dbReference>
<evidence type="ECO:0000313" key="5">
    <source>
        <dbReference type="EMBL" id="MCY1722376.1"/>
    </source>
</evidence>
<dbReference type="RefSeq" id="WP_343334702.1">
    <property type="nucleotide sequence ID" value="NZ_JAPOHD010000055.1"/>
</dbReference>
<sequence length="417" mass="48621">MKNLNIELNSYRKLFENELHTNILGFWIKFGIEKSGDGFYGATDLQGKPVLDAPKSCVLNARILWTFAKAAKEYKNTRYAEVAERAFSVLQNHFEDKEFGGYFMSIAANNQPLDTVKHTYAQAFVLYALSKYYEFNPSEKLRLKLNSYFLFLEEKTKDVTNPGYFEAFTRKWELYSENRMADNNEPRSMNTHLHILEAYAAYYKVSKDELAGIRLKELLNLFIEKIIRPTGHLGIFFDEQFAETETSKAICSFGHDIEASWLLWEAAEILGDENCINQMKPLSIKMLDAVDRAGVDKDGGLFLESTRFGSHVRTNKHWWPQAETLVAFMNGLQLSSNPEYWEKLKLSWNFIDKYVIDHKNGEWFTKVNRLGVPYLTEPENDPSPYYRNDWKIDPWKCPYHNGRAMMELIQRIDKLTS</sequence>
<dbReference type="InterPro" id="IPR028584">
    <property type="entry name" value="Cellobiose_2_epim"/>
</dbReference>
<accession>A0A9X3F886</accession>
<dbReference type="GO" id="GO:0047736">
    <property type="term" value="F:cellobiose epimerase activity"/>
    <property type="evidence" value="ECO:0007669"/>
    <property type="project" value="UniProtKB-UniRule"/>
</dbReference>
<comment type="catalytic activity">
    <reaction evidence="1 4">
        <text>D-cellobiose = beta-D-glucosyl-(1-&gt;4)-D-mannopyranose</text>
        <dbReference type="Rhea" id="RHEA:23384"/>
        <dbReference type="ChEBI" id="CHEBI:17057"/>
        <dbReference type="ChEBI" id="CHEBI:47931"/>
        <dbReference type="EC" id="5.1.3.11"/>
    </reaction>
</comment>
<dbReference type="Pfam" id="PF07221">
    <property type="entry name" value="GlcNAc_2-epim"/>
    <property type="match status" value="1"/>
</dbReference>
<proteinExistence type="inferred from homology"/>
<keyword evidence="3 4" id="KW-0413">Isomerase</keyword>
<evidence type="ECO:0000256" key="1">
    <source>
        <dbReference type="ARBA" id="ARBA00001470"/>
    </source>
</evidence>
<dbReference type="InterPro" id="IPR010819">
    <property type="entry name" value="AGE/CE"/>
</dbReference>
<comment type="similarity">
    <text evidence="4">Belongs to the cellobiose 2-epimerase family.</text>
</comment>
<evidence type="ECO:0000256" key="3">
    <source>
        <dbReference type="ARBA" id="ARBA00023235"/>
    </source>
</evidence>
<dbReference type="AlphaFoldDB" id="A0A9X3F886"/>
<protein>
    <recommendedName>
        <fullName evidence="4">Cellobiose 2-epimerase</fullName>
        <shortName evidence="4">CE</shortName>
        <ecNumber evidence="4">5.1.3.11</ecNumber>
    </recommendedName>
</protein>
<comment type="caution">
    <text evidence="5">The sequence shown here is derived from an EMBL/GenBank/DDBJ whole genome shotgun (WGS) entry which is preliminary data.</text>
</comment>
<dbReference type="SUPFAM" id="SSF48208">
    <property type="entry name" value="Six-hairpin glycosidases"/>
    <property type="match status" value="1"/>
</dbReference>
<dbReference type="Gene3D" id="1.50.10.10">
    <property type="match status" value="1"/>
</dbReference>
<dbReference type="InterPro" id="IPR012341">
    <property type="entry name" value="6hp_glycosidase-like_sf"/>
</dbReference>